<dbReference type="AlphaFoldDB" id="A0A919Q5I1"/>
<dbReference type="Proteomes" id="UP000652354">
    <property type="component" value="Unassembled WGS sequence"/>
</dbReference>
<name>A0A919Q5I1_9MICO</name>
<gene>
    <name evidence="3" type="ORF">Dac01nite_22990</name>
</gene>
<keyword evidence="2" id="KW-0732">Signal</keyword>
<comment type="caution">
    <text evidence="3">The sequence shown here is derived from an EMBL/GenBank/DDBJ whole genome shotgun (WGS) entry which is preliminary data.</text>
</comment>
<dbReference type="EMBL" id="BONR01000006">
    <property type="protein sequence ID" value="GIG55547.1"/>
    <property type="molecule type" value="Genomic_DNA"/>
</dbReference>
<dbReference type="PROSITE" id="PS51257">
    <property type="entry name" value="PROKAR_LIPOPROTEIN"/>
    <property type="match status" value="1"/>
</dbReference>
<accession>A0A919Q5I1</accession>
<protein>
    <submittedName>
        <fullName evidence="3">Uncharacterized protein</fullName>
    </submittedName>
</protein>
<feature type="region of interest" description="Disordered" evidence="1">
    <location>
        <begin position="21"/>
        <end position="44"/>
    </location>
</feature>
<evidence type="ECO:0000313" key="4">
    <source>
        <dbReference type="Proteomes" id="UP000652354"/>
    </source>
</evidence>
<proteinExistence type="predicted"/>
<dbReference type="RefSeq" id="WP_203657158.1">
    <property type="nucleotide sequence ID" value="NZ_BONR01000006.1"/>
</dbReference>
<keyword evidence="4" id="KW-1185">Reference proteome</keyword>
<feature type="signal peptide" evidence="2">
    <location>
        <begin position="1"/>
        <end position="20"/>
    </location>
</feature>
<evidence type="ECO:0000256" key="2">
    <source>
        <dbReference type="SAM" id="SignalP"/>
    </source>
</evidence>
<reference evidence="3" key="1">
    <citation type="submission" date="2021-01" db="EMBL/GenBank/DDBJ databases">
        <title>Whole genome shotgun sequence of Demequina activiva NBRC 110675.</title>
        <authorList>
            <person name="Komaki H."/>
            <person name="Tamura T."/>
        </authorList>
    </citation>
    <scope>NUCLEOTIDE SEQUENCE</scope>
    <source>
        <strain evidence="3">NBRC 110675</strain>
    </source>
</reference>
<organism evidence="3 4">
    <name type="scientific">Demequina activiva</name>
    <dbReference type="NCBI Taxonomy" id="1582364"/>
    <lineage>
        <taxon>Bacteria</taxon>
        <taxon>Bacillati</taxon>
        <taxon>Actinomycetota</taxon>
        <taxon>Actinomycetes</taxon>
        <taxon>Micrococcales</taxon>
        <taxon>Demequinaceae</taxon>
        <taxon>Demequina</taxon>
    </lineage>
</organism>
<sequence>MRNAAIIVASLSLAACSAPAADGSVEPAPVETTEGAPAAPTQSAAPTFWELAPLGEGEHLKVHIDDRARAGDCEELEVQFERWVEADLIEGFTHEVLAYIEAQTRGAGCAT</sequence>
<evidence type="ECO:0000256" key="1">
    <source>
        <dbReference type="SAM" id="MobiDB-lite"/>
    </source>
</evidence>
<evidence type="ECO:0000313" key="3">
    <source>
        <dbReference type="EMBL" id="GIG55547.1"/>
    </source>
</evidence>
<feature type="chain" id="PRO_5036768739" evidence="2">
    <location>
        <begin position="21"/>
        <end position="111"/>
    </location>
</feature>